<dbReference type="Proteomes" id="UP000294919">
    <property type="component" value="Unassembled WGS sequence"/>
</dbReference>
<name>A0A4R2KM13_9FIRM</name>
<reference evidence="1 2" key="1">
    <citation type="submission" date="2019-03" db="EMBL/GenBank/DDBJ databases">
        <title>Genomic Encyclopedia of Type Strains, Phase IV (KMG-IV): sequencing the most valuable type-strain genomes for metagenomic binning, comparative biology and taxonomic classification.</title>
        <authorList>
            <person name="Goeker M."/>
        </authorList>
    </citation>
    <scope>NUCLEOTIDE SEQUENCE [LARGE SCALE GENOMIC DNA]</scope>
    <source>
        <strain evidence="1 2">DSM 102940</strain>
    </source>
</reference>
<organism evidence="1 2">
    <name type="scientific">Marinisporobacter balticus</name>
    <dbReference type="NCBI Taxonomy" id="2018667"/>
    <lineage>
        <taxon>Bacteria</taxon>
        <taxon>Bacillati</taxon>
        <taxon>Bacillota</taxon>
        <taxon>Clostridia</taxon>
        <taxon>Peptostreptococcales</taxon>
        <taxon>Thermotaleaceae</taxon>
        <taxon>Marinisporobacter</taxon>
    </lineage>
</organism>
<dbReference type="PANTHER" id="PTHR35787:SF1">
    <property type="entry name" value="GLYCEROL UPTAKE OPERON ANTITERMINATOR REGULATORY PROTEIN"/>
    <property type="match status" value="1"/>
</dbReference>
<dbReference type="PIRSF" id="PIRSF016897">
    <property type="entry name" value="GlpP"/>
    <property type="match status" value="1"/>
</dbReference>
<protein>
    <submittedName>
        <fullName evidence="1">Glycerol uptake operon antiterminator</fullName>
    </submittedName>
</protein>
<evidence type="ECO:0000313" key="1">
    <source>
        <dbReference type="EMBL" id="TCO67585.1"/>
    </source>
</evidence>
<dbReference type="InterPro" id="IPR013785">
    <property type="entry name" value="Aldolase_TIM"/>
</dbReference>
<dbReference type="GO" id="GO:0006071">
    <property type="term" value="P:glycerol metabolic process"/>
    <property type="evidence" value="ECO:0007669"/>
    <property type="project" value="InterPro"/>
</dbReference>
<dbReference type="EMBL" id="SLWV01000063">
    <property type="protein sequence ID" value="TCO67585.1"/>
    <property type="molecule type" value="Genomic_DNA"/>
</dbReference>
<keyword evidence="2" id="KW-1185">Reference proteome</keyword>
<dbReference type="InterPro" id="IPR006699">
    <property type="entry name" value="GlpP"/>
</dbReference>
<dbReference type="GO" id="GO:0006355">
    <property type="term" value="P:regulation of DNA-templated transcription"/>
    <property type="evidence" value="ECO:0007669"/>
    <property type="project" value="InterPro"/>
</dbReference>
<evidence type="ECO:0000313" key="2">
    <source>
        <dbReference type="Proteomes" id="UP000294919"/>
    </source>
</evidence>
<comment type="caution">
    <text evidence="1">The sequence shown here is derived from an EMBL/GenBank/DDBJ whole genome shotgun (WGS) entry which is preliminary data.</text>
</comment>
<sequence>MRDIVIRRIEENPIIAAVQKKEDLELAIMSEVTTIFLLHADIFNIQSYVNKIKNVNKSVLVHMDLLEGIAKDPKAIEYIAKIIRPDGIISTKSSHIKIAKSKGMFTVQRFFLIDNQSYDVAIKSIKTIQPDMIEVMPGVIPSVIKRIKKQVSTSIIAGGLIESKKDIIEILKSGALGASTGKKELWKL</sequence>
<dbReference type="RefSeq" id="WP_132248475.1">
    <property type="nucleotide sequence ID" value="NZ_SLWV01000063.1"/>
</dbReference>
<dbReference type="Gene3D" id="3.20.20.70">
    <property type="entry name" value="Aldolase class I"/>
    <property type="match status" value="1"/>
</dbReference>
<accession>A0A4R2KM13</accession>
<proteinExistence type="predicted"/>
<gene>
    <name evidence="1" type="ORF">EV214_1631</name>
</gene>
<dbReference type="SUPFAM" id="SSF110391">
    <property type="entry name" value="GlpP-like"/>
    <property type="match status" value="1"/>
</dbReference>
<dbReference type="AlphaFoldDB" id="A0A4R2KM13"/>
<dbReference type="OrthoDB" id="9799580at2"/>
<dbReference type="Pfam" id="PF04309">
    <property type="entry name" value="G3P_antiterm"/>
    <property type="match status" value="1"/>
</dbReference>
<dbReference type="PANTHER" id="PTHR35787">
    <property type="entry name" value="GLYCEROL UPTAKE OPERON ANTITERMINATOR REGULATORY PROTEIN"/>
    <property type="match status" value="1"/>
</dbReference>